<dbReference type="CDD" id="cd06171">
    <property type="entry name" value="Sigma70_r4"/>
    <property type="match status" value="1"/>
</dbReference>
<dbReference type="InterPro" id="IPR013325">
    <property type="entry name" value="RNA_pol_sigma_r2"/>
</dbReference>
<keyword evidence="2" id="KW-0805">Transcription regulation</keyword>
<dbReference type="EMBL" id="BSDE01000005">
    <property type="protein sequence ID" value="GLH74076.1"/>
    <property type="molecule type" value="Genomic_DNA"/>
</dbReference>
<keyword evidence="8" id="KW-1185">Reference proteome</keyword>
<dbReference type="PANTHER" id="PTHR43133">
    <property type="entry name" value="RNA POLYMERASE ECF-TYPE SIGMA FACTO"/>
    <property type="match status" value="1"/>
</dbReference>
<dbReference type="InterPro" id="IPR036388">
    <property type="entry name" value="WH-like_DNA-bd_sf"/>
</dbReference>
<evidence type="ECO:0000313" key="8">
    <source>
        <dbReference type="Proteomes" id="UP001165069"/>
    </source>
</evidence>
<dbReference type="InterPro" id="IPR007627">
    <property type="entry name" value="RNA_pol_sigma70_r2"/>
</dbReference>
<dbReference type="InterPro" id="IPR013249">
    <property type="entry name" value="RNA_pol_sigma70_r4_t2"/>
</dbReference>
<feature type="domain" description="HTH luxR-type" evidence="6">
    <location>
        <begin position="166"/>
        <end position="193"/>
    </location>
</feature>
<accession>A0ABQ5QI36</accession>
<dbReference type="Pfam" id="PF04542">
    <property type="entry name" value="Sigma70_r2"/>
    <property type="match status" value="1"/>
</dbReference>
<keyword evidence="3" id="KW-0731">Sigma factor</keyword>
<dbReference type="PROSITE" id="PS00622">
    <property type="entry name" value="HTH_LUXR_1"/>
    <property type="match status" value="1"/>
</dbReference>
<evidence type="ECO:0000256" key="1">
    <source>
        <dbReference type="ARBA" id="ARBA00010641"/>
    </source>
</evidence>
<keyword evidence="5" id="KW-0804">Transcription</keyword>
<dbReference type="NCBIfam" id="TIGR02937">
    <property type="entry name" value="sigma70-ECF"/>
    <property type="match status" value="1"/>
</dbReference>
<sequence>MFPGSEAALMDEGIASLPEASAQDPLAQLVRRIRGGEAEAFEPLMARTEARILALAWRILGDRHLAEDAAQETFLRVFRSLHTYRLGEPFEAWMIRIAVNVCRDLARKRGPLPVPLDLLDVLEGDAASLGAEEAVLLQQRRALVRQALAGLPQAERTALVLRDLEGLSTEEVARILGVRPVTIRSQVASARTKLQAHCARLTTPPQGGRP</sequence>
<protein>
    <recommendedName>
        <fullName evidence="6">HTH luxR-type domain-containing protein</fullName>
    </recommendedName>
</protein>
<comment type="similarity">
    <text evidence="1">Belongs to the sigma-70 factor family. ECF subfamily.</text>
</comment>
<evidence type="ECO:0000256" key="3">
    <source>
        <dbReference type="ARBA" id="ARBA00023082"/>
    </source>
</evidence>
<comment type="caution">
    <text evidence="7">The sequence shown here is derived from an EMBL/GenBank/DDBJ whole genome shotgun (WGS) entry which is preliminary data.</text>
</comment>
<dbReference type="InterPro" id="IPR000792">
    <property type="entry name" value="Tscrpt_reg_LuxR_C"/>
</dbReference>
<dbReference type="Pfam" id="PF08281">
    <property type="entry name" value="Sigma70_r4_2"/>
    <property type="match status" value="1"/>
</dbReference>
<evidence type="ECO:0000256" key="4">
    <source>
        <dbReference type="ARBA" id="ARBA00023125"/>
    </source>
</evidence>
<dbReference type="InterPro" id="IPR013324">
    <property type="entry name" value="RNA_pol_sigma_r3/r4-like"/>
</dbReference>
<dbReference type="Proteomes" id="UP001165069">
    <property type="component" value="Unassembled WGS sequence"/>
</dbReference>
<organism evidence="7 8">
    <name type="scientific">Geothrix limicola</name>
    <dbReference type="NCBI Taxonomy" id="2927978"/>
    <lineage>
        <taxon>Bacteria</taxon>
        <taxon>Pseudomonadati</taxon>
        <taxon>Acidobacteriota</taxon>
        <taxon>Holophagae</taxon>
        <taxon>Holophagales</taxon>
        <taxon>Holophagaceae</taxon>
        <taxon>Geothrix</taxon>
    </lineage>
</organism>
<evidence type="ECO:0000256" key="2">
    <source>
        <dbReference type="ARBA" id="ARBA00023015"/>
    </source>
</evidence>
<evidence type="ECO:0000256" key="5">
    <source>
        <dbReference type="ARBA" id="ARBA00023163"/>
    </source>
</evidence>
<dbReference type="Gene3D" id="1.10.10.10">
    <property type="entry name" value="Winged helix-like DNA-binding domain superfamily/Winged helix DNA-binding domain"/>
    <property type="match status" value="1"/>
</dbReference>
<proteinExistence type="inferred from homology"/>
<gene>
    <name evidence="7" type="ORF">GETHLI_25780</name>
</gene>
<keyword evidence="4" id="KW-0238">DNA-binding</keyword>
<reference evidence="7 8" key="1">
    <citation type="journal article" date="2023" name="Antonie Van Leeuwenhoek">
        <title>Mesoterricola silvestris gen. nov., sp. nov., Mesoterricola sediminis sp. nov., Geothrix oryzae sp. nov., Geothrix edaphica sp. nov., Geothrix rubra sp. nov., and Geothrix limicola sp. nov., six novel members of Acidobacteriota isolated from soils.</title>
        <authorList>
            <person name="Itoh H."/>
            <person name="Sugisawa Y."/>
            <person name="Mise K."/>
            <person name="Xu Z."/>
            <person name="Kuniyasu M."/>
            <person name="Ushijima N."/>
            <person name="Kawano K."/>
            <person name="Kobayashi E."/>
            <person name="Shiratori Y."/>
            <person name="Masuda Y."/>
            <person name="Senoo K."/>
        </authorList>
    </citation>
    <scope>NUCLEOTIDE SEQUENCE [LARGE SCALE GENOMIC DNA]</scope>
    <source>
        <strain evidence="7 8">Red804</strain>
    </source>
</reference>
<dbReference type="InterPro" id="IPR014284">
    <property type="entry name" value="RNA_pol_sigma-70_dom"/>
</dbReference>
<evidence type="ECO:0000313" key="7">
    <source>
        <dbReference type="EMBL" id="GLH74076.1"/>
    </source>
</evidence>
<dbReference type="RefSeq" id="WP_285575961.1">
    <property type="nucleotide sequence ID" value="NZ_BSDE01000005.1"/>
</dbReference>
<dbReference type="SUPFAM" id="SSF88659">
    <property type="entry name" value="Sigma3 and sigma4 domains of RNA polymerase sigma factors"/>
    <property type="match status" value="1"/>
</dbReference>
<dbReference type="PANTHER" id="PTHR43133:SF8">
    <property type="entry name" value="RNA POLYMERASE SIGMA FACTOR HI_1459-RELATED"/>
    <property type="match status" value="1"/>
</dbReference>
<dbReference type="Gene3D" id="1.10.1740.10">
    <property type="match status" value="1"/>
</dbReference>
<dbReference type="InterPro" id="IPR039425">
    <property type="entry name" value="RNA_pol_sigma-70-like"/>
</dbReference>
<dbReference type="SUPFAM" id="SSF88946">
    <property type="entry name" value="Sigma2 domain of RNA polymerase sigma factors"/>
    <property type="match status" value="1"/>
</dbReference>
<name>A0ABQ5QI36_9BACT</name>
<evidence type="ECO:0000259" key="6">
    <source>
        <dbReference type="PROSITE" id="PS00622"/>
    </source>
</evidence>